<keyword evidence="2" id="KW-1185">Reference proteome</keyword>
<gene>
    <name evidence="1" type="ORF">HaLaN_21667</name>
</gene>
<name>A0A6A0A2Z3_HAELA</name>
<reference evidence="1 2" key="1">
    <citation type="submission" date="2020-02" db="EMBL/GenBank/DDBJ databases">
        <title>Draft genome sequence of Haematococcus lacustris strain NIES-144.</title>
        <authorList>
            <person name="Morimoto D."/>
            <person name="Nakagawa S."/>
            <person name="Yoshida T."/>
            <person name="Sawayama S."/>
        </authorList>
    </citation>
    <scope>NUCLEOTIDE SEQUENCE [LARGE SCALE GENOMIC DNA]</scope>
    <source>
        <strain evidence="1 2">NIES-144</strain>
    </source>
</reference>
<organism evidence="1 2">
    <name type="scientific">Haematococcus lacustris</name>
    <name type="common">Green alga</name>
    <name type="synonym">Haematococcus pluvialis</name>
    <dbReference type="NCBI Taxonomy" id="44745"/>
    <lineage>
        <taxon>Eukaryota</taxon>
        <taxon>Viridiplantae</taxon>
        <taxon>Chlorophyta</taxon>
        <taxon>core chlorophytes</taxon>
        <taxon>Chlorophyceae</taxon>
        <taxon>CS clade</taxon>
        <taxon>Chlamydomonadales</taxon>
        <taxon>Haematococcaceae</taxon>
        <taxon>Haematococcus</taxon>
    </lineage>
</organism>
<accession>A0A6A0A2Z3</accession>
<comment type="caution">
    <text evidence="1">The sequence shown here is derived from an EMBL/GenBank/DDBJ whole genome shotgun (WGS) entry which is preliminary data.</text>
</comment>
<evidence type="ECO:0000313" key="2">
    <source>
        <dbReference type="Proteomes" id="UP000485058"/>
    </source>
</evidence>
<protein>
    <submittedName>
        <fullName evidence="1">Uncharacterized protein</fullName>
    </submittedName>
</protein>
<sequence length="74" mass="8042">MASGLILQHGIWPLPITWHVWLDHVHIMAASLWSSSAAGTVVSCTRRGGCSWRCLPCTNWRSGANPTGASLRQS</sequence>
<evidence type="ECO:0000313" key="1">
    <source>
        <dbReference type="EMBL" id="GFH23962.1"/>
    </source>
</evidence>
<dbReference type="Proteomes" id="UP000485058">
    <property type="component" value="Unassembled WGS sequence"/>
</dbReference>
<proteinExistence type="predicted"/>
<dbReference type="AlphaFoldDB" id="A0A6A0A2Z3"/>
<dbReference type="EMBL" id="BLLF01002406">
    <property type="protein sequence ID" value="GFH23962.1"/>
    <property type="molecule type" value="Genomic_DNA"/>
</dbReference>